<evidence type="ECO:0000256" key="1">
    <source>
        <dbReference type="SAM" id="SignalP"/>
    </source>
</evidence>
<sequence>MSILPIIYLSFLVTSGSFAAAFKNTGGKDNVHQEIMTIHNGDDIVGVSSVAGVTSMNGKVSSVGGVKFFPAPGKGGGKNRDTFTFAYPINGNKGMAEGSISMNPGSVVVSSSSYNTKIPERNTWHQLHPMFDPLMHWPTINDFIFPHHFDFDSTFIDPWFPKTMIDRNVPTKSVLRMYPNFNPFLNLWR</sequence>
<gene>
    <name evidence="2" type="ORF">PAPOLLO_LOCUS11251</name>
</gene>
<keyword evidence="1" id="KW-0732">Signal</keyword>
<feature type="chain" id="PRO_5035909418" evidence="1">
    <location>
        <begin position="20"/>
        <end position="189"/>
    </location>
</feature>
<dbReference type="Proteomes" id="UP000691718">
    <property type="component" value="Unassembled WGS sequence"/>
</dbReference>
<protein>
    <submittedName>
        <fullName evidence="2">(apollo) hypothetical protein</fullName>
    </submittedName>
</protein>
<evidence type="ECO:0000313" key="2">
    <source>
        <dbReference type="EMBL" id="CAG4986442.1"/>
    </source>
</evidence>
<name>A0A8S3WWI7_PARAO</name>
<dbReference type="EMBL" id="CAJQZP010000810">
    <property type="protein sequence ID" value="CAG4986442.1"/>
    <property type="molecule type" value="Genomic_DNA"/>
</dbReference>
<comment type="caution">
    <text evidence="2">The sequence shown here is derived from an EMBL/GenBank/DDBJ whole genome shotgun (WGS) entry which is preliminary data.</text>
</comment>
<evidence type="ECO:0000313" key="3">
    <source>
        <dbReference type="Proteomes" id="UP000691718"/>
    </source>
</evidence>
<accession>A0A8S3WWI7</accession>
<proteinExistence type="predicted"/>
<reference evidence="2" key="1">
    <citation type="submission" date="2021-04" db="EMBL/GenBank/DDBJ databases">
        <authorList>
            <person name="Tunstrom K."/>
        </authorList>
    </citation>
    <scope>NUCLEOTIDE SEQUENCE</scope>
</reference>
<feature type="signal peptide" evidence="1">
    <location>
        <begin position="1"/>
        <end position="19"/>
    </location>
</feature>
<dbReference type="OrthoDB" id="7278110at2759"/>
<dbReference type="AlphaFoldDB" id="A0A8S3WWI7"/>
<keyword evidence="3" id="KW-1185">Reference proteome</keyword>
<organism evidence="2 3">
    <name type="scientific">Parnassius apollo</name>
    <name type="common">Apollo butterfly</name>
    <name type="synonym">Papilio apollo</name>
    <dbReference type="NCBI Taxonomy" id="110799"/>
    <lineage>
        <taxon>Eukaryota</taxon>
        <taxon>Metazoa</taxon>
        <taxon>Ecdysozoa</taxon>
        <taxon>Arthropoda</taxon>
        <taxon>Hexapoda</taxon>
        <taxon>Insecta</taxon>
        <taxon>Pterygota</taxon>
        <taxon>Neoptera</taxon>
        <taxon>Endopterygota</taxon>
        <taxon>Lepidoptera</taxon>
        <taxon>Glossata</taxon>
        <taxon>Ditrysia</taxon>
        <taxon>Papilionoidea</taxon>
        <taxon>Papilionidae</taxon>
        <taxon>Parnassiinae</taxon>
        <taxon>Parnassini</taxon>
        <taxon>Parnassius</taxon>
        <taxon>Parnassius</taxon>
    </lineage>
</organism>